<keyword evidence="3 6" id="KW-1133">Transmembrane helix</keyword>
<dbReference type="PANTHER" id="PTHR11040:SF205">
    <property type="entry name" value="ZINC TRANSPORTER ZUPT"/>
    <property type="match status" value="1"/>
</dbReference>
<comment type="subcellular location">
    <subcellularLocation>
        <location evidence="1">Membrane</location>
        <topology evidence="1">Multi-pass membrane protein</topology>
    </subcellularLocation>
</comment>
<feature type="transmembrane region" description="Helical" evidence="6">
    <location>
        <begin position="28"/>
        <end position="46"/>
    </location>
</feature>
<keyword evidence="4 6" id="KW-0472">Membrane</keyword>
<keyword evidence="2 6" id="KW-0812">Transmembrane</keyword>
<evidence type="ECO:0000313" key="8">
    <source>
        <dbReference type="Proteomes" id="UP000075714"/>
    </source>
</evidence>
<feature type="transmembrane region" description="Helical" evidence="6">
    <location>
        <begin position="214"/>
        <end position="232"/>
    </location>
</feature>
<feature type="compositionally biased region" description="Low complexity" evidence="5">
    <location>
        <begin position="69"/>
        <end position="78"/>
    </location>
</feature>
<sequence length="295" mass="31112">MVYVSIVDIYAGKAIGHFEDAGHGSAHAFTYATLCFFGGFPISFVLDKIAERAVYHGSKGTHSERELPSPGSSGSTEPEVSVIVDVNQRVGAPGKELDSSADCNNNSIPERGKRLVHMGLLAAMAMALHNMPEGLVTFVGYMDSITSGITTAIAIAVHNVPEGMVIASAVYFGTGRRWKAIMWTAIASISEPIGGLIGLAVVCGGQMTDTVFGILFGLVAGIMVYISLKELLPSARTFDPRDRVSTWCLMMGMLIMACSLIAIGFSQPEEEMLEEVVEATGLLEGSEAAVAADGA</sequence>
<dbReference type="PANTHER" id="PTHR11040">
    <property type="entry name" value="ZINC/IRON TRANSPORTER"/>
    <property type="match status" value="1"/>
</dbReference>
<comment type="caution">
    <text evidence="7">The sequence shown here is derived from an EMBL/GenBank/DDBJ whole genome shotgun (WGS) entry which is preliminary data.</text>
</comment>
<protein>
    <recommendedName>
        <fullName evidence="9">ZIP protein</fullName>
    </recommendedName>
</protein>
<evidence type="ECO:0000256" key="2">
    <source>
        <dbReference type="ARBA" id="ARBA00022692"/>
    </source>
</evidence>
<dbReference type="GO" id="GO:0016020">
    <property type="term" value="C:membrane"/>
    <property type="evidence" value="ECO:0007669"/>
    <property type="project" value="UniProtKB-SubCell"/>
</dbReference>
<evidence type="ECO:0000256" key="4">
    <source>
        <dbReference type="ARBA" id="ARBA00023136"/>
    </source>
</evidence>
<reference evidence="8" key="1">
    <citation type="journal article" date="2016" name="Nat. Commun.">
        <title>The Gonium pectorale genome demonstrates co-option of cell cycle regulation during the evolution of multicellularity.</title>
        <authorList>
            <person name="Hanschen E.R."/>
            <person name="Marriage T.N."/>
            <person name="Ferris P.J."/>
            <person name="Hamaji T."/>
            <person name="Toyoda A."/>
            <person name="Fujiyama A."/>
            <person name="Neme R."/>
            <person name="Noguchi H."/>
            <person name="Minakuchi Y."/>
            <person name="Suzuki M."/>
            <person name="Kawai-Toyooka H."/>
            <person name="Smith D.R."/>
            <person name="Sparks H."/>
            <person name="Anderson J."/>
            <person name="Bakaric R."/>
            <person name="Luria V."/>
            <person name="Karger A."/>
            <person name="Kirschner M.W."/>
            <person name="Durand P.M."/>
            <person name="Michod R.E."/>
            <person name="Nozaki H."/>
            <person name="Olson B.J."/>
        </authorList>
    </citation>
    <scope>NUCLEOTIDE SEQUENCE [LARGE SCALE GENOMIC DNA]</scope>
    <source>
        <strain evidence="8">NIES-2863</strain>
    </source>
</reference>
<gene>
    <name evidence="7" type="ORF">GPECTOR_13g729</name>
</gene>
<dbReference type="GO" id="GO:0005385">
    <property type="term" value="F:zinc ion transmembrane transporter activity"/>
    <property type="evidence" value="ECO:0007669"/>
    <property type="project" value="TreeGrafter"/>
</dbReference>
<dbReference type="Pfam" id="PF02535">
    <property type="entry name" value="Zip"/>
    <property type="match status" value="1"/>
</dbReference>
<evidence type="ECO:0008006" key="9">
    <source>
        <dbReference type="Google" id="ProtNLM"/>
    </source>
</evidence>
<evidence type="ECO:0000256" key="3">
    <source>
        <dbReference type="ARBA" id="ARBA00022989"/>
    </source>
</evidence>
<organism evidence="7 8">
    <name type="scientific">Gonium pectorale</name>
    <name type="common">Green alga</name>
    <dbReference type="NCBI Taxonomy" id="33097"/>
    <lineage>
        <taxon>Eukaryota</taxon>
        <taxon>Viridiplantae</taxon>
        <taxon>Chlorophyta</taxon>
        <taxon>core chlorophytes</taxon>
        <taxon>Chlorophyceae</taxon>
        <taxon>CS clade</taxon>
        <taxon>Chlamydomonadales</taxon>
        <taxon>Volvocaceae</taxon>
        <taxon>Gonium</taxon>
    </lineage>
</organism>
<dbReference type="Proteomes" id="UP000075714">
    <property type="component" value="Unassembled WGS sequence"/>
</dbReference>
<evidence type="ECO:0000256" key="1">
    <source>
        <dbReference type="ARBA" id="ARBA00004141"/>
    </source>
</evidence>
<keyword evidence="8" id="KW-1185">Reference proteome</keyword>
<dbReference type="EMBL" id="LSYV01000014">
    <property type="protein sequence ID" value="KXZ51242.1"/>
    <property type="molecule type" value="Genomic_DNA"/>
</dbReference>
<dbReference type="InterPro" id="IPR003689">
    <property type="entry name" value="ZIP"/>
</dbReference>
<name>A0A150GNE1_GONPE</name>
<dbReference type="OrthoDB" id="262547at2759"/>
<feature type="region of interest" description="Disordered" evidence="5">
    <location>
        <begin position="59"/>
        <end position="78"/>
    </location>
</feature>
<proteinExistence type="predicted"/>
<evidence type="ECO:0000256" key="5">
    <source>
        <dbReference type="SAM" id="MobiDB-lite"/>
    </source>
</evidence>
<dbReference type="AlphaFoldDB" id="A0A150GNE1"/>
<evidence type="ECO:0000313" key="7">
    <source>
        <dbReference type="EMBL" id="KXZ51242.1"/>
    </source>
</evidence>
<dbReference type="STRING" id="33097.A0A150GNE1"/>
<feature type="transmembrane region" description="Helical" evidence="6">
    <location>
        <begin position="180"/>
        <end position="202"/>
    </location>
</feature>
<feature type="transmembrane region" description="Helical" evidence="6">
    <location>
        <begin position="244"/>
        <end position="265"/>
    </location>
</feature>
<accession>A0A150GNE1</accession>
<evidence type="ECO:0000256" key="6">
    <source>
        <dbReference type="SAM" id="Phobius"/>
    </source>
</evidence>